<evidence type="ECO:0000313" key="3">
    <source>
        <dbReference type="EMBL" id="SMX36405.1"/>
    </source>
</evidence>
<dbReference type="Gene3D" id="3.90.420.10">
    <property type="entry name" value="Oxidoreductase, molybdopterin-binding domain"/>
    <property type="match status" value="1"/>
</dbReference>
<name>A0A238K0J4_9RHOB</name>
<dbReference type="EMBL" id="FXYH01000002">
    <property type="protein sequence ID" value="SMX36405.1"/>
    <property type="molecule type" value="Genomic_DNA"/>
</dbReference>
<feature type="chain" id="PRO_5012737434" evidence="1">
    <location>
        <begin position="24"/>
        <end position="173"/>
    </location>
</feature>
<dbReference type="SUPFAM" id="SSF56524">
    <property type="entry name" value="Oxidoreductase molybdopterin-binding domain"/>
    <property type="match status" value="1"/>
</dbReference>
<evidence type="ECO:0000259" key="2">
    <source>
        <dbReference type="Pfam" id="PF00174"/>
    </source>
</evidence>
<sequence length="173" mass="19120">MIRKFAYLPCVCGVLFAAFSASSAISEPLPIPDGDVVLIVEGNIEKTNKGDFAEFDLAMLRSLDSAGFETETIWTEGLQQFAGVELGTLLTHVGSKGVSLSAYAANEYLIDIPAEDFESGAALIAYERNGAPMSVRDKGPLWLVYPYDKAVRFRSEVYYARSIWQLDRIEVHR</sequence>
<accession>A0A238K0J4</accession>
<evidence type="ECO:0000313" key="4">
    <source>
        <dbReference type="Proteomes" id="UP000220836"/>
    </source>
</evidence>
<keyword evidence="4" id="KW-1185">Reference proteome</keyword>
<feature type="signal peptide" evidence="1">
    <location>
        <begin position="1"/>
        <end position="23"/>
    </location>
</feature>
<dbReference type="RefSeq" id="WP_097803324.1">
    <property type="nucleotide sequence ID" value="NZ_FXYH01000002.1"/>
</dbReference>
<proteinExistence type="predicted"/>
<protein>
    <submittedName>
        <fullName evidence="3">Oxidoreductase molybdopterin binding domain protein</fullName>
    </submittedName>
</protein>
<dbReference type="Pfam" id="PF00174">
    <property type="entry name" value="Oxidored_molyb"/>
    <property type="match status" value="1"/>
</dbReference>
<gene>
    <name evidence="3" type="ORF">PEV8663_00797</name>
</gene>
<dbReference type="AlphaFoldDB" id="A0A238K0J4"/>
<dbReference type="InterPro" id="IPR036374">
    <property type="entry name" value="OxRdtase_Mopterin-bd_sf"/>
</dbReference>
<reference evidence="3 4" key="1">
    <citation type="submission" date="2017-05" db="EMBL/GenBank/DDBJ databases">
        <authorList>
            <person name="Song R."/>
            <person name="Chenine A.L."/>
            <person name="Ruprecht R.M."/>
        </authorList>
    </citation>
    <scope>NUCLEOTIDE SEQUENCE [LARGE SCALE GENOMIC DNA]</scope>
    <source>
        <strain evidence="3 4">CECT 8663</strain>
    </source>
</reference>
<dbReference type="OrthoDB" id="9798763at2"/>
<organism evidence="3 4">
    <name type="scientific">Pelagimonas varians</name>
    <dbReference type="NCBI Taxonomy" id="696760"/>
    <lineage>
        <taxon>Bacteria</taxon>
        <taxon>Pseudomonadati</taxon>
        <taxon>Pseudomonadota</taxon>
        <taxon>Alphaproteobacteria</taxon>
        <taxon>Rhodobacterales</taxon>
        <taxon>Roseobacteraceae</taxon>
        <taxon>Pelagimonas</taxon>
    </lineage>
</organism>
<evidence type="ECO:0000256" key="1">
    <source>
        <dbReference type="SAM" id="SignalP"/>
    </source>
</evidence>
<dbReference type="InterPro" id="IPR000572">
    <property type="entry name" value="OxRdtase_Mopterin-bd_dom"/>
</dbReference>
<feature type="domain" description="Oxidoreductase molybdopterin-binding" evidence="2">
    <location>
        <begin position="79"/>
        <end position="147"/>
    </location>
</feature>
<dbReference type="Proteomes" id="UP000220836">
    <property type="component" value="Unassembled WGS sequence"/>
</dbReference>
<keyword evidence="1" id="KW-0732">Signal</keyword>